<dbReference type="InterPro" id="IPR013520">
    <property type="entry name" value="Ribonucl_H"/>
</dbReference>
<dbReference type="GO" id="GO:0006259">
    <property type="term" value="P:DNA metabolic process"/>
    <property type="evidence" value="ECO:0007669"/>
    <property type="project" value="UniProtKB-ARBA"/>
</dbReference>
<evidence type="ECO:0000256" key="2">
    <source>
        <dbReference type="ARBA" id="ARBA00022801"/>
    </source>
</evidence>
<dbReference type="PANTHER" id="PTHR30231:SF4">
    <property type="entry name" value="PROTEIN NEN2"/>
    <property type="match status" value="1"/>
</dbReference>
<dbReference type="GO" id="GO:0003676">
    <property type="term" value="F:nucleic acid binding"/>
    <property type="evidence" value="ECO:0007669"/>
    <property type="project" value="InterPro"/>
</dbReference>
<dbReference type="CDD" id="cd06127">
    <property type="entry name" value="DEDDh"/>
    <property type="match status" value="1"/>
</dbReference>
<reference evidence="5 6" key="1">
    <citation type="submission" date="2013-05" db="EMBL/GenBank/DDBJ databases">
        <title>Complete genome sequence of the lipase-producing bacterium Photobacterium gaetbulicola Gung47.</title>
        <authorList>
            <person name="Kim Y.-O."/>
        </authorList>
    </citation>
    <scope>NUCLEOTIDE SEQUENCE [LARGE SCALE GENOMIC DNA]</scope>
    <source>
        <strain evidence="5 6">Gung47</strain>
    </source>
</reference>
<dbReference type="STRING" id="658445.H744_1c1650"/>
<protein>
    <submittedName>
        <fullName evidence="5">Putative exonuclease RNase T and DNA polymerase III</fullName>
    </submittedName>
</protein>
<dbReference type="GO" id="GO:0008408">
    <property type="term" value="F:3'-5' exonuclease activity"/>
    <property type="evidence" value="ECO:0007669"/>
    <property type="project" value="TreeGrafter"/>
</dbReference>
<evidence type="ECO:0000256" key="1">
    <source>
        <dbReference type="ARBA" id="ARBA00022722"/>
    </source>
</evidence>
<feature type="domain" description="Exonuclease" evidence="4">
    <location>
        <begin position="53"/>
        <end position="227"/>
    </location>
</feature>
<dbReference type="Gene3D" id="3.30.420.10">
    <property type="entry name" value="Ribonuclease H-like superfamily/Ribonuclease H"/>
    <property type="match status" value="1"/>
</dbReference>
<sequence>MKRVLSYFKPLNRLSRGQAKWRDTYATRASAERVVNLLGPGLPAPDSTLLDLDILCLDFETTGLNPGKDQILSIGYVEMQKGMLNLSSSEETFIKDSCGINAHTAIINQITPEMLTSGQALDEAMEALFERMAGKVVLVHGLSVEKSFLEHYVQQRVGIPLPPLLWLDTLLIEKMLVTNRHMREEGDYRLSSIRQRYGLPEYPSHGALIDAVATGELLLALMTKCFGHSSPRLEEVYDLHHYELTMSQ</sequence>
<dbReference type="InterPro" id="IPR012337">
    <property type="entry name" value="RNaseH-like_sf"/>
</dbReference>
<evidence type="ECO:0000313" key="5">
    <source>
        <dbReference type="EMBL" id="AJR06668.1"/>
    </source>
</evidence>
<organism evidence="5 6">
    <name type="scientific">Photobacterium gaetbulicola Gung47</name>
    <dbReference type="NCBI Taxonomy" id="658445"/>
    <lineage>
        <taxon>Bacteria</taxon>
        <taxon>Pseudomonadati</taxon>
        <taxon>Pseudomonadota</taxon>
        <taxon>Gammaproteobacteria</taxon>
        <taxon>Vibrionales</taxon>
        <taxon>Vibrionaceae</taxon>
        <taxon>Photobacterium</taxon>
    </lineage>
</organism>
<accession>A0A0C5WHQ0</accession>
<dbReference type="HOGENOM" id="CLU_047806_9_1_6"/>
<dbReference type="SUPFAM" id="SSF53098">
    <property type="entry name" value="Ribonuclease H-like"/>
    <property type="match status" value="1"/>
</dbReference>
<name>A0A0C5WHQ0_9GAMM</name>
<dbReference type="PANTHER" id="PTHR30231">
    <property type="entry name" value="DNA POLYMERASE III SUBUNIT EPSILON"/>
    <property type="match status" value="1"/>
</dbReference>
<dbReference type="PATRIC" id="fig|658445.3.peg.1783"/>
<keyword evidence="2" id="KW-0378">Hydrolase</keyword>
<dbReference type="InterPro" id="IPR036397">
    <property type="entry name" value="RNaseH_sf"/>
</dbReference>
<dbReference type="AlphaFoldDB" id="A0A0C5WHQ0"/>
<dbReference type="KEGG" id="pgb:H744_1c1650"/>
<dbReference type="EMBL" id="CP005973">
    <property type="protein sequence ID" value="AJR06668.1"/>
    <property type="molecule type" value="Genomic_DNA"/>
</dbReference>
<proteinExistence type="predicted"/>
<evidence type="ECO:0000313" key="6">
    <source>
        <dbReference type="Proteomes" id="UP000032303"/>
    </source>
</evidence>
<dbReference type="Pfam" id="PF00929">
    <property type="entry name" value="RNase_T"/>
    <property type="match status" value="1"/>
</dbReference>
<keyword evidence="1" id="KW-0540">Nuclease</keyword>
<dbReference type="GO" id="GO:0005829">
    <property type="term" value="C:cytosol"/>
    <property type="evidence" value="ECO:0007669"/>
    <property type="project" value="TreeGrafter"/>
</dbReference>
<dbReference type="OrthoDB" id="5497329at2"/>
<dbReference type="SMART" id="SM00479">
    <property type="entry name" value="EXOIII"/>
    <property type="match status" value="1"/>
</dbReference>
<keyword evidence="3 5" id="KW-0269">Exonuclease</keyword>
<gene>
    <name evidence="5" type="ORF">H744_1c1650</name>
</gene>
<evidence type="ECO:0000259" key="4">
    <source>
        <dbReference type="SMART" id="SM00479"/>
    </source>
</evidence>
<keyword evidence="6" id="KW-1185">Reference proteome</keyword>
<dbReference type="Proteomes" id="UP000032303">
    <property type="component" value="Chromosome 1"/>
</dbReference>
<evidence type="ECO:0000256" key="3">
    <source>
        <dbReference type="ARBA" id="ARBA00022839"/>
    </source>
</evidence>